<dbReference type="Pfam" id="PF13730">
    <property type="entry name" value="HTH_36"/>
    <property type="match status" value="1"/>
</dbReference>
<dbReference type="RefSeq" id="WP_348575750.1">
    <property type="nucleotide sequence ID" value="NZ_JBDYKN010000001.1"/>
</dbReference>
<proteinExistence type="predicted"/>
<dbReference type="InterPro" id="IPR036390">
    <property type="entry name" value="WH_DNA-bd_sf"/>
</dbReference>
<evidence type="ECO:0000313" key="2">
    <source>
        <dbReference type="EMBL" id="MEP7727819.1"/>
    </source>
</evidence>
<reference evidence="2 3" key="1">
    <citation type="submission" date="2024-05" db="EMBL/GenBank/DDBJ databases">
        <authorList>
            <person name="Busch G.E."/>
            <person name="Sharma I."/>
        </authorList>
    </citation>
    <scope>NUCLEOTIDE SEQUENCE [LARGE SCALE GENOMIC DNA]</scope>
    <source>
        <strain evidence="2 3">23GB23</strain>
    </source>
</reference>
<dbReference type="InterPro" id="IPR036388">
    <property type="entry name" value="WH-like_DNA-bd_sf"/>
</dbReference>
<dbReference type="Proteomes" id="UP001471651">
    <property type="component" value="Unassembled WGS sequence"/>
</dbReference>
<feature type="region of interest" description="Disordered" evidence="1">
    <location>
        <begin position="100"/>
        <end position="151"/>
    </location>
</feature>
<dbReference type="Gene3D" id="1.10.10.10">
    <property type="entry name" value="Winged helix-like DNA-binding domain superfamily/Winged helix DNA-binding domain"/>
    <property type="match status" value="1"/>
</dbReference>
<feature type="compositionally biased region" description="Polar residues" evidence="1">
    <location>
        <begin position="251"/>
        <end position="267"/>
    </location>
</feature>
<feature type="compositionally biased region" description="Polar residues" evidence="1">
    <location>
        <begin position="100"/>
        <end position="109"/>
    </location>
</feature>
<feature type="region of interest" description="Disordered" evidence="1">
    <location>
        <begin position="244"/>
        <end position="267"/>
    </location>
</feature>
<sequence>MSLKHLSDTIYKVDLPCTTKMVLILLANYANEKSECYPSKAHLAKLGGMTERTVTNSMKKLIELGFVEVISQGGGIHSTDLEGKKYGKVNRYRLADISNIANPESNSPLETDMERDSKDDSNPESLSSNPENGSANPESLSSNPERDSYNSLIDSSIDSQIDSKDILVVPPKPKKPKRASAVPDEFLVDQRMLDWLTENQITTDWRTETNKFLDHHRAKGSIMADWVAAWRTWMRNSLKFSAPRPMPPATAKQQVSESLTNIHDTDW</sequence>
<evidence type="ECO:0000313" key="3">
    <source>
        <dbReference type="Proteomes" id="UP001471651"/>
    </source>
</evidence>
<keyword evidence="3" id="KW-1185">Reference proteome</keyword>
<feature type="compositionally biased region" description="Low complexity" evidence="1">
    <location>
        <begin position="123"/>
        <end position="134"/>
    </location>
</feature>
<protein>
    <submittedName>
        <fullName evidence="2">Helix-turn-helix domain-containing protein</fullName>
    </submittedName>
</protein>
<feature type="compositionally biased region" description="Basic and acidic residues" evidence="1">
    <location>
        <begin position="112"/>
        <end position="121"/>
    </location>
</feature>
<evidence type="ECO:0000256" key="1">
    <source>
        <dbReference type="SAM" id="MobiDB-lite"/>
    </source>
</evidence>
<comment type="caution">
    <text evidence="2">The sequence shown here is derived from an EMBL/GenBank/DDBJ whole genome shotgun (WGS) entry which is preliminary data.</text>
</comment>
<dbReference type="EMBL" id="JBDYKN010000001">
    <property type="protein sequence ID" value="MEP7727819.1"/>
    <property type="molecule type" value="Genomic_DNA"/>
</dbReference>
<organism evidence="2 3">
    <name type="scientific">Marinomonas primoryensis</name>
    <dbReference type="NCBI Taxonomy" id="178399"/>
    <lineage>
        <taxon>Bacteria</taxon>
        <taxon>Pseudomonadati</taxon>
        <taxon>Pseudomonadota</taxon>
        <taxon>Gammaproteobacteria</taxon>
        <taxon>Oceanospirillales</taxon>
        <taxon>Oceanospirillaceae</taxon>
        <taxon>Marinomonas</taxon>
    </lineage>
</organism>
<name>A0ABV0KUG9_9GAMM</name>
<dbReference type="SUPFAM" id="SSF46785">
    <property type="entry name" value="Winged helix' DNA-binding domain"/>
    <property type="match status" value="1"/>
</dbReference>
<accession>A0ABV0KUG9</accession>
<gene>
    <name evidence="2" type="ORF">ABKW32_00020</name>
</gene>